<dbReference type="InterPro" id="IPR017441">
    <property type="entry name" value="Protein_kinase_ATP_BS"/>
</dbReference>
<keyword evidence="3 6" id="KW-0547">Nucleotide-binding</keyword>
<dbReference type="GO" id="GO:0005524">
    <property type="term" value="F:ATP binding"/>
    <property type="evidence" value="ECO:0007669"/>
    <property type="project" value="UniProtKB-UniRule"/>
</dbReference>
<evidence type="ECO:0000256" key="3">
    <source>
        <dbReference type="ARBA" id="ARBA00022741"/>
    </source>
</evidence>
<dbReference type="PANTHER" id="PTHR24056">
    <property type="entry name" value="CELL DIVISION PROTEIN KINASE"/>
    <property type="match status" value="1"/>
</dbReference>
<dbReference type="AlphaFoldDB" id="A0A396GIJ5"/>
<dbReference type="InterPro" id="IPR008271">
    <property type="entry name" value="Ser/Thr_kinase_AS"/>
</dbReference>
<dbReference type="PROSITE" id="PS00107">
    <property type="entry name" value="PROTEIN_KINASE_ATP"/>
    <property type="match status" value="1"/>
</dbReference>
<dbReference type="InterPro" id="IPR050108">
    <property type="entry name" value="CDK"/>
</dbReference>
<dbReference type="FunFam" id="1.10.510.10:FF:000611">
    <property type="entry name" value="CMGC family protein kinase"/>
    <property type="match status" value="1"/>
</dbReference>
<evidence type="ECO:0000259" key="8">
    <source>
        <dbReference type="PROSITE" id="PS50011"/>
    </source>
</evidence>
<dbReference type="Gramene" id="rna47024">
    <property type="protein sequence ID" value="RHN40810.1"/>
    <property type="gene ID" value="gene47024"/>
</dbReference>
<sequence length="348" mass="39857">MLRNLQEHDSNYSDSLFVRIIACELCCSTCNPRRKKNINEGKPFEDMEFLEKLGEGGFGTVFRCCDVETKQIVAVKQISILDTYNAVPGSIIREVSFLRELNHPNIVRLLKVRYKKGTRLVHLVLEYLDCDLHDYIIDAERFNSSINNPMTKKSFLYQILSAVEYCHSRKIIHRDLKPSNLLIDHSKEIIKLADFGLARELGDPDVLYSPKVATRFYRAPELLFECGQYSTPIDIWSVGCIFGEMVLGLPILRAIDCKDELETIFRMFGTPTEETWPGVTTLCANLQTYPKFRPMDLSSIFPPFDPTGLNLLMRMLCLDPNKRISAEAALRHAYFDDLDPVIKGRSKS</sequence>
<comment type="caution">
    <text evidence="9">The sequence shown here is derived from an EMBL/GenBank/DDBJ whole genome shotgun (WGS) entry which is preliminary data.</text>
</comment>
<name>A0A396GIJ5_MEDTR</name>
<dbReference type="InterPro" id="IPR000719">
    <property type="entry name" value="Prot_kinase_dom"/>
</dbReference>
<accession>A0A396GIJ5</accession>
<keyword evidence="4" id="KW-0418">Kinase</keyword>
<dbReference type="CDD" id="cd07829">
    <property type="entry name" value="STKc_CDK_like"/>
    <property type="match status" value="1"/>
</dbReference>
<dbReference type="InterPro" id="IPR011009">
    <property type="entry name" value="Kinase-like_dom_sf"/>
</dbReference>
<dbReference type="PROSITE" id="PS00108">
    <property type="entry name" value="PROTEIN_KINASE_ST"/>
    <property type="match status" value="1"/>
</dbReference>
<dbReference type="PANTHER" id="PTHR24056:SF366">
    <property type="entry name" value="CYCLIN-DEPENDENT KINASE"/>
    <property type="match status" value="1"/>
</dbReference>
<evidence type="ECO:0000256" key="5">
    <source>
        <dbReference type="ARBA" id="ARBA00022840"/>
    </source>
</evidence>
<dbReference type="SUPFAM" id="SSF56112">
    <property type="entry name" value="Protein kinase-like (PK-like)"/>
    <property type="match status" value="1"/>
</dbReference>
<dbReference type="EMBL" id="PSQE01000008">
    <property type="protein sequence ID" value="RHN40810.1"/>
    <property type="molecule type" value="Genomic_DNA"/>
</dbReference>
<evidence type="ECO:0000256" key="2">
    <source>
        <dbReference type="ARBA" id="ARBA00022679"/>
    </source>
</evidence>
<comment type="similarity">
    <text evidence="1">Belongs to the protein kinase superfamily. CMGC Ser/Thr protein kinase family. CDC2/CDKX subfamily.</text>
</comment>
<evidence type="ECO:0000256" key="4">
    <source>
        <dbReference type="ARBA" id="ARBA00022777"/>
    </source>
</evidence>
<dbReference type="GO" id="GO:0004674">
    <property type="term" value="F:protein serine/threonine kinase activity"/>
    <property type="evidence" value="ECO:0007669"/>
    <property type="project" value="UniProtKB-KW"/>
</dbReference>
<gene>
    <name evidence="9" type="ORF">MtrunA17_Chr8g0358921</name>
</gene>
<dbReference type="Pfam" id="PF00069">
    <property type="entry name" value="Pkinase"/>
    <property type="match status" value="1"/>
</dbReference>
<dbReference type="Proteomes" id="UP000265566">
    <property type="component" value="Chromosome 8"/>
</dbReference>
<proteinExistence type="inferred from homology"/>
<dbReference type="Gene3D" id="1.10.510.10">
    <property type="entry name" value="Transferase(Phosphotransferase) domain 1"/>
    <property type="match status" value="1"/>
</dbReference>
<evidence type="ECO:0000313" key="9">
    <source>
        <dbReference type="EMBL" id="RHN40810.1"/>
    </source>
</evidence>
<reference evidence="9" key="1">
    <citation type="journal article" date="2018" name="Nat. Plants">
        <title>Whole-genome landscape of Medicago truncatula symbiotic genes.</title>
        <authorList>
            <person name="Pecrix Y."/>
            <person name="Gamas P."/>
            <person name="Carrere S."/>
        </authorList>
    </citation>
    <scope>NUCLEOTIDE SEQUENCE</scope>
    <source>
        <tissue evidence="9">Leaves</tissue>
    </source>
</reference>
<feature type="domain" description="Protein kinase" evidence="8">
    <location>
        <begin position="47"/>
        <end position="335"/>
    </location>
</feature>
<evidence type="ECO:0000256" key="6">
    <source>
        <dbReference type="PROSITE-ProRule" id="PRU10141"/>
    </source>
</evidence>
<evidence type="ECO:0000256" key="7">
    <source>
        <dbReference type="RuleBase" id="RU000304"/>
    </source>
</evidence>
<keyword evidence="2 9" id="KW-0808">Transferase</keyword>
<keyword evidence="7" id="KW-0723">Serine/threonine-protein kinase</keyword>
<keyword evidence="5 6" id="KW-0067">ATP-binding</keyword>
<protein>
    <recommendedName>
        <fullName evidence="8">Protein kinase domain-containing protein</fullName>
    </recommendedName>
</protein>
<evidence type="ECO:0000256" key="1">
    <source>
        <dbReference type="ARBA" id="ARBA00006485"/>
    </source>
</evidence>
<dbReference type="OrthoDB" id="1405851at2759"/>
<dbReference type="Gene3D" id="3.30.200.20">
    <property type="entry name" value="Phosphorylase Kinase, domain 1"/>
    <property type="match status" value="1"/>
</dbReference>
<organism evidence="9">
    <name type="scientific">Medicago truncatula</name>
    <name type="common">Barrel medic</name>
    <name type="synonym">Medicago tribuloides</name>
    <dbReference type="NCBI Taxonomy" id="3880"/>
    <lineage>
        <taxon>Eukaryota</taxon>
        <taxon>Viridiplantae</taxon>
        <taxon>Streptophyta</taxon>
        <taxon>Embryophyta</taxon>
        <taxon>Tracheophyta</taxon>
        <taxon>Spermatophyta</taxon>
        <taxon>Magnoliopsida</taxon>
        <taxon>eudicotyledons</taxon>
        <taxon>Gunneridae</taxon>
        <taxon>Pentapetalae</taxon>
        <taxon>rosids</taxon>
        <taxon>fabids</taxon>
        <taxon>Fabales</taxon>
        <taxon>Fabaceae</taxon>
        <taxon>Papilionoideae</taxon>
        <taxon>50 kb inversion clade</taxon>
        <taxon>NPAAA clade</taxon>
        <taxon>Hologalegina</taxon>
        <taxon>IRL clade</taxon>
        <taxon>Trifolieae</taxon>
        <taxon>Medicago</taxon>
    </lineage>
</organism>
<dbReference type="SMART" id="SM00220">
    <property type="entry name" value="S_TKc"/>
    <property type="match status" value="1"/>
</dbReference>
<feature type="binding site" evidence="6">
    <location>
        <position position="76"/>
    </location>
    <ligand>
        <name>ATP</name>
        <dbReference type="ChEBI" id="CHEBI:30616"/>
    </ligand>
</feature>
<dbReference type="PROSITE" id="PS50011">
    <property type="entry name" value="PROTEIN_KINASE_DOM"/>
    <property type="match status" value="1"/>
</dbReference>